<dbReference type="Gene3D" id="3.40.50.300">
    <property type="entry name" value="P-loop containing nucleotide triphosphate hydrolases"/>
    <property type="match status" value="1"/>
</dbReference>
<dbReference type="PROSITE" id="PS51722">
    <property type="entry name" value="G_TR_2"/>
    <property type="match status" value="1"/>
</dbReference>
<keyword evidence="8" id="KW-0256">Endoplasmic reticulum</keyword>
<dbReference type="GO" id="GO:0006487">
    <property type="term" value="P:protein N-linked glycosylation"/>
    <property type="evidence" value="ECO:0007669"/>
    <property type="project" value="TreeGrafter"/>
</dbReference>
<comment type="subcellular location">
    <subcellularLocation>
        <location evidence="1">Endoplasmic reticulum membrane</location>
        <topology evidence="1">Single-pass membrane protein</topology>
    </subcellularLocation>
</comment>
<dbReference type="SUPFAM" id="SSF52540">
    <property type="entry name" value="P-loop containing nucleoside triphosphate hydrolases"/>
    <property type="match status" value="1"/>
</dbReference>
<keyword evidence="9" id="KW-1133">Transmembrane helix</keyword>
<dbReference type="EMBL" id="NCKW01008044">
    <property type="protein sequence ID" value="POM68789.1"/>
    <property type="molecule type" value="Genomic_DNA"/>
</dbReference>
<evidence type="ECO:0000256" key="8">
    <source>
        <dbReference type="ARBA" id="ARBA00022824"/>
    </source>
</evidence>
<sequence length="1271" mass="145861">MISTDMIERVQNRESGITNEESIVASHARSMLKYIYYRVFAVVYGVVGHFCSDITMVNSTWTHDHIQKLWGKPPLIVYPGCGSIQEYMKFDLRHRDQMVLSLSQFRPEKNHLLQLQSLKILLIDHAKEMASKFPEFKLVIIGSCPTKESENLVMTLRKEAEKLDISDHVEFVVNASFADMKPYLERSSIGIHTMSNEHFGISNVEIMAAGIIHIANDSAGPKFDIIKPGTGFLATTARTYAKTIWQVLNMTPTQLFQMRQAARESTWRFSDDEFNRKFLAVISTTLPFLYPFSICTHFISSSKIQHIIRQNNDMATLEDVALLGLVQAEFSLPVASLETPECLPEEVEEGNVEYKQQLLEPTRDRLRQLTTQMHWRLNEGGGTAFYELGVKDNGEVLGLTEDAMLSSLGTLARMCRVVHAEMKLSKFRAGRDARHKAVRIKVTRVLEHNATKRLRVSVIGDFESGKSTLVGVLTRGCLDDGNGLARMQVCRHRHELENGCTSSVSEHTIAVAVDGHFRSTDELPTCDFGDSDEDEEKQTTRRQESFITLSDLAGHKKYLKSTASGLAGQFPDYAMLVVDAVRGVRDMTREHIKIATALDVAIFVVITKTDRATDERIQQVLVEVADLLKAFCPYQRVVLTPKNTDTFMCEKETLTSASIVPVFQISSVDGSGLDVLQGYLAALEPKRVWAAKAETPAEFQISQAYDIEDTGIIVTGLVQAGTFCVGEQMLLGPDSDGHFCDVAVESIEVQLQPAYRIRKGTMLVHPSIRPTATRQFDAELQFLPDARAFRENFQAVIHTGQTLKIRDLDSFYDPDVTTAVQRMRHEAYSLRRHEEMQALRVEKQKLVDAADRGVNTMPSRLVGIAGSKRATKSSTRPKTDTDGPSSMSSGVTSTPGKKSSSALLQIERQRLEKVRQRQERELGQMLEFEMKMNRLQQEATEKMEREKRQHEAMERSRMRFAQELAAEKRAREIKKKAQLDAEEERRKELAAQLAARDRALAEEKSRQEKLRRIEAREREEERKIKAEEHRAQTEALLHAQQMEIQARLRELDLAEKAREEMVEQQRAERAIAMDARRREVTLRIRKNLRASKKLEAQRKREIQRKQLASEALREAHEQEERRSRELQAQQQLAIEKKRQLVLAEARRDEARKKEELLERQREIERNVQQVQKNQEHERALRSEYKKLQTQLKLDKVERMKRVQEYQRLEMQRKMQDTEARTQHMLNEKESLVNRRKQLAIKTKIQRDMIMRTMENVKITKKWHQASKTIEK</sequence>
<dbReference type="Pfam" id="PF15924">
    <property type="entry name" value="ALG11_N"/>
    <property type="match status" value="1"/>
</dbReference>
<dbReference type="PANTHER" id="PTHR45919:SF1">
    <property type="entry name" value="GDP-MAN:MAN(3)GLCNAC(2)-PP-DOL ALPHA-1,2-MANNOSYLTRANSFERASE"/>
    <property type="match status" value="1"/>
</dbReference>
<dbReference type="InterPro" id="IPR000795">
    <property type="entry name" value="T_Tr_GTP-bd_dom"/>
</dbReference>
<feature type="region of interest" description="Disordered" evidence="13">
    <location>
        <begin position="858"/>
        <end position="903"/>
    </location>
</feature>
<dbReference type="InterPro" id="IPR038013">
    <property type="entry name" value="ALG11"/>
</dbReference>
<evidence type="ECO:0000313" key="15">
    <source>
        <dbReference type="EMBL" id="POM68789.1"/>
    </source>
</evidence>
<feature type="compositionally biased region" description="Polar residues" evidence="13">
    <location>
        <begin position="872"/>
        <end position="903"/>
    </location>
</feature>
<evidence type="ECO:0000256" key="5">
    <source>
        <dbReference type="ARBA" id="ARBA00022676"/>
    </source>
</evidence>
<dbReference type="PANTHER" id="PTHR45919">
    <property type="entry name" value="GDP-MAN:MAN(3)GLCNAC(2)-PP-DOL ALPHA-1,2-MANNOSYLTRANSFERASE"/>
    <property type="match status" value="1"/>
</dbReference>
<evidence type="ECO:0000256" key="2">
    <source>
        <dbReference type="ARBA" id="ARBA00004922"/>
    </source>
</evidence>
<comment type="pathway">
    <text evidence="2">Protein modification; protein glycosylation.</text>
</comment>
<gene>
    <name evidence="15" type="ORF">PHPALM_15000</name>
</gene>
<dbReference type="EC" id="2.4.1.131" evidence="3"/>
<evidence type="ECO:0000256" key="6">
    <source>
        <dbReference type="ARBA" id="ARBA00022679"/>
    </source>
</evidence>
<feature type="coiled-coil region" evidence="12">
    <location>
        <begin position="1102"/>
        <end position="1173"/>
    </location>
</feature>
<dbReference type="Gene3D" id="3.40.50.2000">
    <property type="entry name" value="Glycogen Phosphorylase B"/>
    <property type="match status" value="1"/>
</dbReference>
<dbReference type="GO" id="GO:0005789">
    <property type="term" value="C:endoplasmic reticulum membrane"/>
    <property type="evidence" value="ECO:0007669"/>
    <property type="project" value="UniProtKB-SubCell"/>
</dbReference>
<evidence type="ECO:0000256" key="9">
    <source>
        <dbReference type="ARBA" id="ARBA00022989"/>
    </source>
</evidence>
<evidence type="ECO:0000256" key="1">
    <source>
        <dbReference type="ARBA" id="ARBA00004389"/>
    </source>
</evidence>
<accession>A0A2P4XTI1</accession>
<dbReference type="SUPFAM" id="SSF53756">
    <property type="entry name" value="UDP-Glycosyltransferase/glycogen phosphorylase"/>
    <property type="match status" value="1"/>
</dbReference>
<dbReference type="GO" id="GO:0003924">
    <property type="term" value="F:GTPase activity"/>
    <property type="evidence" value="ECO:0007669"/>
    <property type="project" value="InterPro"/>
</dbReference>
<proteinExistence type="predicted"/>
<keyword evidence="10" id="KW-0472">Membrane</keyword>
<name>A0A2P4XTI1_9STRA</name>
<dbReference type="GO" id="GO:0004377">
    <property type="term" value="F:GDP-Man:Man(3)GlcNAc(2)-PP-Dol alpha-1,2-mannosyltransferase activity"/>
    <property type="evidence" value="ECO:0007669"/>
    <property type="project" value="UniProtKB-EC"/>
</dbReference>
<dbReference type="InterPro" id="IPR031814">
    <property type="entry name" value="ALG11_N"/>
</dbReference>
<protein>
    <recommendedName>
        <fullName evidence="4">GDP-Man:Man(3)GlcNAc(2)-PP-Dol alpha-1,2-mannosyltransferase</fullName>
        <ecNumber evidence="3">2.4.1.131</ecNumber>
    </recommendedName>
</protein>
<dbReference type="Gene3D" id="2.40.30.10">
    <property type="entry name" value="Translation factors"/>
    <property type="match status" value="1"/>
</dbReference>
<dbReference type="Proteomes" id="UP000237271">
    <property type="component" value="Unassembled WGS sequence"/>
</dbReference>
<dbReference type="GO" id="GO:0005525">
    <property type="term" value="F:GTP binding"/>
    <property type="evidence" value="ECO:0007669"/>
    <property type="project" value="InterPro"/>
</dbReference>
<feature type="non-terminal residue" evidence="15">
    <location>
        <position position="1271"/>
    </location>
</feature>
<evidence type="ECO:0000259" key="14">
    <source>
        <dbReference type="PROSITE" id="PS51722"/>
    </source>
</evidence>
<organism evidence="15 16">
    <name type="scientific">Phytophthora palmivora</name>
    <dbReference type="NCBI Taxonomy" id="4796"/>
    <lineage>
        <taxon>Eukaryota</taxon>
        <taxon>Sar</taxon>
        <taxon>Stramenopiles</taxon>
        <taxon>Oomycota</taxon>
        <taxon>Peronosporomycetes</taxon>
        <taxon>Peronosporales</taxon>
        <taxon>Peronosporaceae</taxon>
        <taxon>Phytophthora</taxon>
    </lineage>
</organism>
<comment type="caution">
    <text evidence="15">The sequence shown here is derived from an EMBL/GenBank/DDBJ whole genome shotgun (WGS) entry which is preliminary data.</text>
</comment>
<evidence type="ECO:0000313" key="16">
    <source>
        <dbReference type="Proteomes" id="UP000237271"/>
    </source>
</evidence>
<dbReference type="Pfam" id="PF00534">
    <property type="entry name" value="Glycos_transf_1"/>
    <property type="match status" value="1"/>
</dbReference>
<keyword evidence="5" id="KW-0328">Glycosyltransferase</keyword>
<keyword evidence="12" id="KW-0175">Coiled coil</keyword>
<evidence type="ECO:0000256" key="7">
    <source>
        <dbReference type="ARBA" id="ARBA00022692"/>
    </source>
</evidence>
<evidence type="ECO:0000256" key="13">
    <source>
        <dbReference type="SAM" id="MobiDB-lite"/>
    </source>
</evidence>
<dbReference type="OrthoDB" id="248233at2759"/>
<keyword evidence="7" id="KW-0812">Transmembrane</keyword>
<evidence type="ECO:0000256" key="4">
    <source>
        <dbReference type="ARBA" id="ARBA00022018"/>
    </source>
</evidence>
<comment type="catalytic activity">
    <reaction evidence="11">
        <text>an alpha-D-Man-(1-&gt;3)-[alpha-D-Man-(1-&gt;6)]-beta-D-Man-(1-&gt;4)-beta-D-GlcNAc-(1-&gt;4)-alpha-D-GlcNAc-diphospho-di-trans,poly-cis-dolichol + 2 GDP-alpha-D-mannose = an alpha-D-Man-(1-&gt;2)-alpha-D-Man-(1-&gt;2)-alpha-D-Man-(1-&gt;3)-[alpha-D-Man-(1-&gt;6)]-beta-D-Man-(1-&gt;4)-beta-D-GlcNAc-(1-&gt;4)-alpha-D-GlcNAc-diphospho-di-trans,poly-cis-dolichol + 2 GDP + 2 H(+)</text>
        <dbReference type="Rhea" id="RHEA:29523"/>
        <dbReference type="Rhea" id="RHEA-COMP:19515"/>
        <dbReference type="Rhea" id="RHEA-COMP:19516"/>
        <dbReference type="ChEBI" id="CHEBI:15378"/>
        <dbReference type="ChEBI" id="CHEBI:57527"/>
        <dbReference type="ChEBI" id="CHEBI:58189"/>
        <dbReference type="ChEBI" id="CHEBI:132511"/>
        <dbReference type="ChEBI" id="CHEBI:132515"/>
        <dbReference type="EC" id="2.4.1.131"/>
    </reaction>
    <physiologicalReaction direction="left-to-right" evidence="11">
        <dbReference type="Rhea" id="RHEA:29524"/>
    </physiologicalReaction>
</comment>
<dbReference type="InterPro" id="IPR027417">
    <property type="entry name" value="P-loop_NTPase"/>
</dbReference>
<dbReference type="InterPro" id="IPR001296">
    <property type="entry name" value="Glyco_trans_1"/>
</dbReference>
<keyword evidence="6" id="KW-0808">Transferase</keyword>
<evidence type="ECO:0000256" key="10">
    <source>
        <dbReference type="ARBA" id="ARBA00023136"/>
    </source>
</evidence>
<evidence type="ECO:0000256" key="3">
    <source>
        <dbReference type="ARBA" id="ARBA00012645"/>
    </source>
</evidence>
<feature type="domain" description="Tr-type G" evidence="14">
    <location>
        <begin position="451"/>
        <end position="688"/>
    </location>
</feature>
<keyword evidence="16" id="KW-1185">Reference proteome</keyword>
<reference evidence="15 16" key="1">
    <citation type="journal article" date="2017" name="Genome Biol. Evol.">
        <title>Phytophthora megakarya and P. palmivora, closely related causal agents of cacao black pod rot, underwent increases in genome sizes and gene numbers by different mechanisms.</title>
        <authorList>
            <person name="Ali S.S."/>
            <person name="Shao J."/>
            <person name="Lary D.J."/>
            <person name="Kronmiller B."/>
            <person name="Shen D."/>
            <person name="Strem M.D."/>
            <person name="Amoako-Attah I."/>
            <person name="Akrofi A.Y."/>
            <person name="Begoude B.A."/>
            <person name="Ten Hoopen G.M."/>
            <person name="Coulibaly K."/>
            <person name="Kebe B.I."/>
            <person name="Melnick R.L."/>
            <person name="Guiltinan M.J."/>
            <person name="Tyler B.M."/>
            <person name="Meinhardt L.W."/>
            <person name="Bailey B.A."/>
        </authorList>
    </citation>
    <scope>NUCLEOTIDE SEQUENCE [LARGE SCALE GENOMIC DNA]</scope>
    <source>
        <strain evidence="16">sbr112.9</strain>
    </source>
</reference>
<evidence type="ECO:0000256" key="12">
    <source>
        <dbReference type="SAM" id="Coils"/>
    </source>
</evidence>
<evidence type="ECO:0000256" key="11">
    <source>
        <dbReference type="ARBA" id="ARBA00045065"/>
    </source>
</evidence>
<dbReference type="Pfam" id="PF00009">
    <property type="entry name" value="GTP_EFTU"/>
    <property type="match status" value="1"/>
</dbReference>
<dbReference type="AlphaFoldDB" id="A0A2P4XTI1"/>